<evidence type="ECO:0000313" key="1">
    <source>
        <dbReference type="EMBL" id="CAD6186653.1"/>
    </source>
</evidence>
<dbReference type="PANTHER" id="PTHR17985">
    <property type="entry name" value="SER/THR-RICH PROTEIN T10 IN DGCR REGION"/>
    <property type="match status" value="1"/>
</dbReference>
<comment type="caution">
    <text evidence="1">The sequence shown here is derived from an EMBL/GenBank/DDBJ whole genome shotgun (WGS) entry which is preliminary data.</text>
</comment>
<dbReference type="InterPro" id="IPR008551">
    <property type="entry name" value="TANGO2"/>
</dbReference>
<reference evidence="1" key="1">
    <citation type="submission" date="2020-10" db="EMBL/GenBank/DDBJ databases">
        <authorList>
            <person name="Kikuchi T."/>
        </authorList>
    </citation>
    <scope>NUCLEOTIDE SEQUENCE</scope>
    <source>
        <strain evidence="1">NKZ352</strain>
    </source>
</reference>
<organism evidence="1 2">
    <name type="scientific">Caenorhabditis auriculariae</name>
    <dbReference type="NCBI Taxonomy" id="2777116"/>
    <lineage>
        <taxon>Eukaryota</taxon>
        <taxon>Metazoa</taxon>
        <taxon>Ecdysozoa</taxon>
        <taxon>Nematoda</taxon>
        <taxon>Chromadorea</taxon>
        <taxon>Rhabditida</taxon>
        <taxon>Rhabditina</taxon>
        <taxon>Rhabditomorpha</taxon>
        <taxon>Rhabditoidea</taxon>
        <taxon>Rhabditidae</taxon>
        <taxon>Peloderinae</taxon>
        <taxon>Caenorhabditis</taxon>
    </lineage>
</organism>
<evidence type="ECO:0000313" key="2">
    <source>
        <dbReference type="Proteomes" id="UP000835052"/>
    </source>
</evidence>
<dbReference type="OrthoDB" id="191601at2759"/>
<proteinExistence type="predicted"/>
<dbReference type="AlphaFoldDB" id="A0A8S1GVC7"/>
<dbReference type="GO" id="GO:0007030">
    <property type="term" value="P:Golgi organization"/>
    <property type="evidence" value="ECO:0007669"/>
    <property type="project" value="TreeGrafter"/>
</dbReference>
<keyword evidence="2" id="KW-1185">Reference proteome</keyword>
<dbReference type="GO" id="GO:0009306">
    <property type="term" value="P:protein secretion"/>
    <property type="evidence" value="ECO:0007669"/>
    <property type="project" value="TreeGrafter"/>
</dbReference>
<name>A0A8S1GVC7_9PELO</name>
<dbReference type="GO" id="GO:0005794">
    <property type="term" value="C:Golgi apparatus"/>
    <property type="evidence" value="ECO:0007669"/>
    <property type="project" value="TreeGrafter"/>
</dbReference>
<gene>
    <name evidence="1" type="ORF">CAUJ_LOCUS2572</name>
</gene>
<protein>
    <submittedName>
        <fullName evidence="1">Uncharacterized protein</fullName>
    </submittedName>
</protein>
<dbReference type="PANTHER" id="PTHR17985:SF8">
    <property type="entry name" value="TRANSPORT AND GOLGI ORGANIZATION PROTEIN 2 HOMOLOG"/>
    <property type="match status" value="1"/>
</dbReference>
<accession>A0A8S1GVC7</accession>
<dbReference type="EMBL" id="CAJGYM010000005">
    <property type="protein sequence ID" value="CAD6186653.1"/>
    <property type="molecule type" value="Genomic_DNA"/>
</dbReference>
<dbReference type="Proteomes" id="UP000835052">
    <property type="component" value="Unassembled WGS sequence"/>
</dbReference>
<dbReference type="Pfam" id="PF05742">
    <property type="entry name" value="TANGO2"/>
    <property type="match status" value="1"/>
</dbReference>
<sequence>MCITFIHVARTTASKYKLVVLNNRDEFFDRPSAKMDWREGVLSGIDEQDAVRGTWFGVNRTGKVGMLLSVTQPAHTKFVGSPSRGSLVKNYLKASTSLNEYCEQLIATASSYNGFQFVGLERNSHGLYELRSVTNRLVDEVKTAAWPPGDYCISNSPASCPYQKAIYGERIFKDAMKDVDNLSLNEVVDRLLVIATDHKKCLPDPQIALQTEMPEELHGPIGSIFVRYDDSNRYGTRTHSVLVVDNQDNVFVFERRMTFIPENVSHSSWEDCNFEFQLEK</sequence>